<dbReference type="AlphaFoldDB" id="A0A059EYW4"/>
<sequence>MIFFMGLLIYLRYFKNIKKIVHILVKIKTQILIKQFLTFFILIICQNVVLSSDVLEESSDIDDFVHVNMENLLTDPSFDDDMRTELEKMIIISKKLMNF</sequence>
<reference evidence="1 2" key="2">
    <citation type="submission" date="2014-03" db="EMBL/GenBank/DDBJ databases">
        <title>The Genome Sequence of Anncaliia algerae insect isolate PRA339.</title>
        <authorList>
            <consortium name="The Broad Institute Genome Sequencing Platform"/>
            <consortium name="The Broad Institute Genome Sequencing Center for Infectious Disease"/>
            <person name="Cuomo C."/>
            <person name="Becnel J."/>
            <person name="Sanscrainte N."/>
            <person name="Walker B."/>
            <person name="Young S.K."/>
            <person name="Zeng Q."/>
            <person name="Gargeya S."/>
            <person name="Fitzgerald M."/>
            <person name="Haas B."/>
            <person name="Abouelleil A."/>
            <person name="Alvarado L."/>
            <person name="Arachchi H.M."/>
            <person name="Berlin A.M."/>
            <person name="Chapman S.B."/>
            <person name="Dewar J."/>
            <person name="Goldberg J."/>
            <person name="Griggs A."/>
            <person name="Gujja S."/>
            <person name="Hansen M."/>
            <person name="Howarth C."/>
            <person name="Imamovic A."/>
            <person name="Larimer J."/>
            <person name="McCowan C."/>
            <person name="Murphy C."/>
            <person name="Neiman D."/>
            <person name="Pearson M."/>
            <person name="Priest M."/>
            <person name="Roberts A."/>
            <person name="Saif S."/>
            <person name="Shea T."/>
            <person name="Sisk P."/>
            <person name="Sykes S."/>
            <person name="Wortman J."/>
            <person name="Nusbaum C."/>
            <person name="Birren B."/>
        </authorList>
    </citation>
    <scope>NUCLEOTIDE SEQUENCE [LARGE SCALE GENOMIC DNA]</scope>
    <source>
        <strain evidence="1 2">PRA339</strain>
    </source>
</reference>
<dbReference type="VEuPathDB" id="MicrosporidiaDB:H312_02675"/>
<protein>
    <submittedName>
        <fullName evidence="1">Uncharacterized protein</fullName>
    </submittedName>
</protein>
<evidence type="ECO:0000313" key="2">
    <source>
        <dbReference type="Proteomes" id="UP000030655"/>
    </source>
</evidence>
<dbReference type="Proteomes" id="UP000030655">
    <property type="component" value="Unassembled WGS sequence"/>
</dbReference>
<dbReference type="HOGENOM" id="CLU_2319834_0_0_1"/>
<keyword evidence="2" id="KW-1185">Reference proteome</keyword>
<gene>
    <name evidence="1" type="ORF">H312_02675</name>
</gene>
<name>A0A059EYW4_9MICR</name>
<accession>A0A059EYW4</accession>
<reference evidence="2" key="1">
    <citation type="submission" date="2013-02" db="EMBL/GenBank/DDBJ databases">
        <authorList>
            <consortium name="The Broad Institute Genome Sequencing Platform"/>
            <person name="Cuomo C."/>
            <person name="Becnel J."/>
            <person name="Sanscrainte N."/>
            <person name="Walker B."/>
            <person name="Young S.K."/>
            <person name="Zeng Q."/>
            <person name="Gargeya S."/>
            <person name="Fitzgerald M."/>
            <person name="Haas B."/>
            <person name="Abouelleil A."/>
            <person name="Alvarado L."/>
            <person name="Arachchi H.M."/>
            <person name="Berlin A.M."/>
            <person name="Chapman S.B."/>
            <person name="Dewar J."/>
            <person name="Goldberg J."/>
            <person name="Griggs A."/>
            <person name="Gujja S."/>
            <person name="Hansen M."/>
            <person name="Howarth C."/>
            <person name="Imamovic A."/>
            <person name="Larimer J."/>
            <person name="McCowan C."/>
            <person name="Murphy C."/>
            <person name="Neiman D."/>
            <person name="Pearson M."/>
            <person name="Priest M."/>
            <person name="Roberts A."/>
            <person name="Saif S."/>
            <person name="Shea T."/>
            <person name="Sisk P."/>
            <person name="Sykes S."/>
            <person name="Wortman J."/>
            <person name="Nusbaum C."/>
            <person name="Birren B."/>
        </authorList>
    </citation>
    <scope>NUCLEOTIDE SEQUENCE [LARGE SCALE GENOMIC DNA]</scope>
    <source>
        <strain evidence="2">PRA339</strain>
    </source>
</reference>
<evidence type="ECO:0000313" key="1">
    <source>
        <dbReference type="EMBL" id="KCZ79921.1"/>
    </source>
</evidence>
<dbReference type="EMBL" id="KK365218">
    <property type="protein sequence ID" value="KCZ79921.1"/>
    <property type="molecule type" value="Genomic_DNA"/>
</dbReference>
<dbReference type="OrthoDB" id="10478164at2759"/>
<organism evidence="1 2">
    <name type="scientific">Anncaliia algerae PRA339</name>
    <dbReference type="NCBI Taxonomy" id="1288291"/>
    <lineage>
        <taxon>Eukaryota</taxon>
        <taxon>Fungi</taxon>
        <taxon>Fungi incertae sedis</taxon>
        <taxon>Microsporidia</taxon>
        <taxon>Tubulinosematoidea</taxon>
        <taxon>Tubulinosematidae</taxon>
        <taxon>Anncaliia</taxon>
    </lineage>
</organism>
<proteinExistence type="predicted"/>